<sequence length="229" mass="25868">MKFLHRGLYALILSVLFANTLSAEYLYKDEVIFNPKFNESVEELGAELYQKTGISLRLLMLKELPHDKKNIVEYEKEVMKNFSTPTVLLTFSEMDSQVDILAYPTSLYEYFDKRQVLSPISSPVQAFVIALLNFDFSDMSSGGTILPLLAQKAKKGEVLGKYSGAMFNGYADIAEQIAKSKGIELEHAVGSANQTSILIVKTLFYGIILIGIYMYIKRKLHLKRQANNE</sequence>
<name>A0A5P8P419_9BACT</name>
<dbReference type="RefSeq" id="WP_152308228.1">
    <property type="nucleotide sequence ID" value="NZ_CP043617.1"/>
</dbReference>
<reference evidence="2 3" key="1">
    <citation type="submission" date="2019-09" db="EMBL/GenBank/DDBJ databases">
        <title>Sulfurimonas gotlandica sp. nov., a chemoautotrophic and psychrotolerant epsilonproteobacterium isolated from a pelagic redoxcline, and an emended description of the genus Sulfurimonas.</title>
        <authorList>
            <person name="Wang S."/>
            <person name="Jiang L."/>
            <person name="Shao S."/>
        </authorList>
    </citation>
    <scope>NUCLEOTIDE SEQUENCE [LARGE SCALE GENOMIC DNA]</scope>
    <source>
        <strain evidence="2 3">GYSZ_1</strain>
    </source>
</reference>
<organism evidence="2 3">
    <name type="scientific">Sulfurimonas lithotrophica</name>
    <dbReference type="NCBI Taxonomy" id="2590022"/>
    <lineage>
        <taxon>Bacteria</taxon>
        <taxon>Pseudomonadati</taxon>
        <taxon>Campylobacterota</taxon>
        <taxon>Epsilonproteobacteria</taxon>
        <taxon>Campylobacterales</taxon>
        <taxon>Sulfurimonadaceae</taxon>
        <taxon>Sulfurimonas</taxon>
    </lineage>
</organism>
<keyword evidence="1" id="KW-0812">Transmembrane</keyword>
<dbReference type="OrthoDB" id="5362685at2"/>
<dbReference type="Proteomes" id="UP000326944">
    <property type="component" value="Chromosome"/>
</dbReference>
<dbReference type="EMBL" id="CP043617">
    <property type="protein sequence ID" value="QFR50280.1"/>
    <property type="molecule type" value="Genomic_DNA"/>
</dbReference>
<keyword evidence="3" id="KW-1185">Reference proteome</keyword>
<keyword evidence="1" id="KW-1133">Transmembrane helix</keyword>
<accession>A0A5P8P419</accession>
<feature type="transmembrane region" description="Helical" evidence="1">
    <location>
        <begin position="197"/>
        <end position="216"/>
    </location>
</feature>
<evidence type="ECO:0000313" key="3">
    <source>
        <dbReference type="Proteomes" id="UP000326944"/>
    </source>
</evidence>
<evidence type="ECO:0000256" key="1">
    <source>
        <dbReference type="SAM" id="Phobius"/>
    </source>
</evidence>
<keyword evidence="1" id="KW-0472">Membrane</keyword>
<dbReference type="KEGG" id="sulg:FJR48_11290"/>
<dbReference type="AlphaFoldDB" id="A0A5P8P419"/>
<gene>
    <name evidence="2" type="ORF">FJR48_11290</name>
</gene>
<evidence type="ECO:0000313" key="2">
    <source>
        <dbReference type="EMBL" id="QFR50280.1"/>
    </source>
</evidence>
<protein>
    <submittedName>
        <fullName evidence="2">3-dehydroquinate dehydratase</fullName>
    </submittedName>
</protein>
<proteinExistence type="predicted"/>